<reference evidence="2" key="1">
    <citation type="submission" date="2019-07" db="EMBL/GenBank/DDBJ databases">
        <authorList>
            <person name="Weber M."/>
            <person name="Kostadinov I."/>
            <person name="Kostadinov D I."/>
        </authorList>
    </citation>
    <scope>NUCLEOTIDE SEQUENCE</scope>
    <source>
        <strain evidence="2">Gfbio:sag-sample-m06:053724c1-46a9-4a36-b237-ea2bf867836b</strain>
    </source>
</reference>
<dbReference type="EMBL" id="LR633967">
    <property type="protein sequence ID" value="VUX55845.1"/>
    <property type="molecule type" value="Genomic_DNA"/>
</dbReference>
<gene>
    <name evidence="2" type="ORF">JTBM06_V1_140001</name>
</gene>
<evidence type="ECO:0000313" key="2">
    <source>
        <dbReference type="EMBL" id="VUX55845.1"/>
    </source>
</evidence>
<proteinExistence type="predicted"/>
<name>A0A7D9D4N1_9GAMM</name>
<accession>A0A7D9D4N1</accession>
<evidence type="ECO:0000256" key="1">
    <source>
        <dbReference type="SAM" id="Phobius"/>
    </source>
</evidence>
<dbReference type="AlphaFoldDB" id="A0A7D9D4N1"/>
<organism evidence="2">
    <name type="scientific">uncultured Woeseiaceae bacterium</name>
    <dbReference type="NCBI Taxonomy" id="1983305"/>
    <lineage>
        <taxon>Bacteria</taxon>
        <taxon>Pseudomonadati</taxon>
        <taxon>Pseudomonadota</taxon>
        <taxon>Gammaproteobacteria</taxon>
        <taxon>Woeseiales</taxon>
        <taxon>Woeseiaceae</taxon>
        <taxon>environmental samples</taxon>
    </lineage>
</organism>
<protein>
    <submittedName>
        <fullName evidence="2">Uncharacterized protein</fullName>
    </submittedName>
</protein>
<feature type="transmembrane region" description="Helical" evidence="1">
    <location>
        <begin position="7"/>
        <end position="30"/>
    </location>
</feature>
<keyword evidence="1" id="KW-1133">Transmembrane helix</keyword>
<sequence>MRFEKSLRILVAIIYVAAVSHSISAVVNYLDLDLDIITPP</sequence>
<keyword evidence="1" id="KW-0472">Membrane</keyword>
<keyword evidence="1" id="KW-0812">Transmembrane</keyword>